<gene>
    <name evidence="1" type="ORF">WS70_18495</name>
</gene>
<protein>
    <submittedName>
        <fullName evidence="1">Uncharacterized protein</fullName>
    </submittedName>
</protein>
<evidence type="ECO:0000313" key="1">
    <source>
        <dbReference type="EMBL" id="AOJ03899.1"/>
    </source>
</evidence>
<reference evidence="1 2" key="1">
    <citation type="submission" date="2015-12" db="EMBL/GenBank/DDBJ databases">
        <title>Diversity of Burkholderia near neighbor genomes.</title>
        <authorList>
            <person name="Sahl J."/>
            <person name="Wagner D."/>
            <person name="Keim P."/>
        </authorList>
    </citation>
    <scope>NUCLEOTIDE SEQUENCE [LARGE SCALE GENOMIC DNA]</scope>
    <source>
        <strain evidence="1 2">BDU6</strain>
    </source>
</reference>
<dbReference type="EMBL" id="CP013387">
    <property type="protein sequence ID" value="AOJ03899.1"/>
    <property type="molecule type" value="Genomic_DNA"/>
</dbReference>
<keyword evidence="2" id="KW-1185">Reference proteome</keyword>
<dbReference type="KEGG" id="buu:WS70_18495"/>
<dbReference type="AlphaFoldDB" id="A0A1B4FJQ2"/>
<evidence type="ECO:0000313" key="2">
    <source>
        <dbReference type="Proteomes" id="UP000062519"/>
    </source>
</evidence>
<proteinExistence type="predicted"/>
<sequence>MAPIATTTVSPAAARHPVVRPVPLSVLDSLLARFRVIALAPPSGGLENEESAAALTAFAQAHRPSEEIRRRE</sequence>
<accession>A0A1B4FJQ2</accession>
<organism evidence="1 2">
    <name type="scientific">Burkholderia mayonis</name>
    <dbReference type="NCBI Taxonomy" id="1385591"/>
    <lineage>
        <taxon>Bacteria</taxon>
        <taxon>Pseudomonadati</taxon>
        <taxon>Pseudomonadota</taxon>
        <taxon>Betaproteobacteria</taxon>
        <taxon>Burkholderiales</taxon>
        <taxon>Burkholderiaceae</taxon>
        <taxon>Burkholderia</taxon>
        <taxon>pseudomallei group</taxon>
    </lineage>
</organism>
<name>A0A1B4FJQ2_9BURK</name>
<dbReference type="Proteomes" id="UP000062519">
    <property type="component" value="Chromosome 2"/>
</dbReference>